<organism evidence="3 4">
    <name type="scientific">Niallia nealsonii</name>
    <dbReference type="NCBI Taxonomy" id="115979"/>
    <lineage>
        <taxon>Bacteria</taxon>
        <taxon>Bacillati</taxon>
        <taxon>Bacillota</taxon>
        <taxon>Bacilli</taxon>
        <taxon>Bacillales</taxon>
        <taxon>Bacillaceae</taxon>
        <taxon>Niallia</taxon>
    </lineage>
</organism>
<dbReference type="InterPro" id="IPR009061">
    <property type="entry name" value="DNA-bd_dom_put_sf"/>
</dbReference>
<proteinExistence type="predicted"/>
<keyword evidence="4" id="KW-1185">Reference proteome</keyword>
<dbReference type="AlphaFoldDB" id="A0A2N0Z3G1"/>
<evidence type="ECO:0000313" key="4">
    <source>
        <dbReference type="Proteomes" id="UP000233375"/>
    </source>
</evidence>
<sequence length="192" mass="22299">MSEKKEMILTENNAPLSVKEAAEVIEESPGVVRNWLRELKTQIPTIVGKHGYRYFDQSGLEVLKKVQQLRRDENLSLAEIADKISPAKTKDVALPFSSNSDTAERILQDLNTIKEQLELQVNFNQVLVQQLKKQQEHIEEQQQFIQSQKQHISALLDTSKREKEDSYIKIQKEKAVETISKKPTFFRLFSYR</sequence>
<evidence type="ECO:0000259" key="2">
    <source>
        <dbReference type="Pfam" id="PF13411"/>
    </source>
</evidence>
<protein>
    <recommendedName>
        <fullName evidence="2">HTH merR-type domain-containing protein</fullName>
    </recommendedName>
</protein>
<dbReference type="GO" id="GO:0006355">
    <property type="term" value="P:regulation of DNA-templated transcription"/>
    <property type="evidence" value="ECO:0007669"/>
    <property type="project" value="InterPro"/>
</dbReference>
<dbReference type="Gene3D" id="1.10.1660.10">
    <property type="match status" value="1"/>
</dbReference>
<accession>A0A2N0Z3G1</accession>
<dbReference type="Pfam" id="PF13411">
    <property type="entry name" value="MerR_1"/>
    <property type="match status" value="1"/>
</dbReference>
<dbReference type="EMBL" id="PISE01000016">
    <property type="protein sequence ID" value="PKG24051.1"/>
    <property type="molecule type" value="Genomic_DNA"/>
</dbReference>
<dbReference type="Proteomes" id="UP000233375">
    <property type="component" value="Unassembled WGS sequence"/>
</dbReference>
<dbReference type="SUPFAM" id="SSF46955">
    <property type="entry name" value="Putative DNA-binding domain"/>
    <property type="match status" value="1"/>
</dbReference>
<evidence type="ECO:0000256" key="1">
    <source>
        <dbReference type="SAM" id="Coils"/>
    </source>
</evidence>
<keyword evidence="1" id="KW-0175">Coiled coil</keyword>
<dbReference type="OrthoDB" id="2864600at2"/>
<name>A0A2N0Z3G1_9BACI</name>
<feature type="domain" description="HTH merR-type" evidence="2">
    <location>
        <begin position="17"/>
        <end position="82"/>
    </location>
</feature>
<comment type="caution">
    <text evidence="3">The sequence shown here is derived from an EMBL/GenBank/DDBJ whole genome shotgun (WGS) entry which is preliminary data.</text>
</comment>
<dbReference type="InterPro" id="IPR000551">
    <property type="entry name" value="MerR-type_HTH_dom"/>
</dbReference>
<dbReference type="RefSeq" id="WP_101176714.1">
    <property type="nucleotide sequence ID" value="NZ_PISE01000016.1"/>
</dbReference>
<reference evidence="3 4" key="1">
    <citation type="journal article" date="2003" name="Int. J. Syst. Evol. Microbiol.">
        <title>Bacillus nealsonii sp. nov., isolated from a spacecraft-assembly facility, whose spores are gamma-radiation resistant.</title>
        <authorList>
            <person name="Venkateswaran K."/>
            <person name="Kempf M."/>
            <person name="Chen F."/>
            <person name="Satomi M."/>
            <person name="Nicholson W."/>
            <person name="Kern R."/>
        </authorList>
    </citation>
    <scope>NUCLEOTIDE SEQUENCE [LARGE SCALE GENOMIC DNA]</scope>
    <source>
        <strain evidence="3 4">FO-92</strain>
    </source>
</reference>
<feature type="coiled-coil region" evidence="1">
    <location>
        <begin position="100"/>
        <end position="148"/>
    </location>
</feature>
<evidence type="ECO:0000313" key="3">
    <source>
        <dbReference type="EMBL" id="PKG24051.1"/>
    </source>
</evidence>
<gene>
    <name evidence="3" type="ORF">CWS01_08240</name>
</gene>
<dbReference type="GO" id="GO:0003677">
    <property type="term" value="F:DNA binding"/>
    <property type="evidence" value="ECO:0007669"/>
    <property type="project" value="InterPro"/>
</dbReference>